<evidence type="ECO:0000313" key="1">
    <source>
        <dbReference type="EMBL" id="SHD78175.1"/>
    </source>
</evidence>
<organism evidence="1 2">
    <name type="scientific">[Clostridium] ultunense Esp</name>
    <dbReference type="NCBI Taxonomy" id="1288971"/>
    <lineage>
        <taxon>Bacteria</taxon>
        <taxon>Bacillati</taxon>
        <taxon>Bacillota</taxon>
        <taxon>Tissierellia</taxon>
        <taxon>Tissierellales</taxon>
        <taxon>Tepidimicrobiaceae</taxon>
        <taxon>Schnuerera</taxon>
    </lineage>
</organism>
<reference evidence="1" key="1">
    <citation type="submission" date="2016-11" db="EMBL/GenBank/DDBJ databases">
        <authorList>
            <person name="Manzoor S."/>
        </authorList>
    </citation>
    <scope>NUCLEOTIDE SEQUENCE [LARGE SCALE GENOMIC DNA]</scope>
    <source>
        <strain evidence="1">Clostridium ultunense strain Esp</strain>
    </source>
</reference>
<dbReference type="AlphaFoldDB" id="A0A1M4PRQ5"/>
<name>A0A1M4PRQ5_9FIRM</name>
<accession>A0A1M4PRQ5</accession>
<dbReference type="Proteomes" id="UP000245423">
    <property type="component" value="Chromosome 1"/>
</dbReference>
<proteinExistence type="predicted"/>
<evidence type="ECO:0000313" key="2">
    <source>
        <dbReference type="Proteomes" id="UP000245423"/>
    </source>
</evidence>
<dbReference type="EMBL" id="LT669839">
    <property type="protein sequence ID" value="SHD78175.1"/>
    <property type="molecule type" value="Genomic_DNA"/>
</dbReference>
<keyword evidence="2" id="KW-1185">Reference proteome</keyword>
<sequence>MYNGEFAGVYTRISRENIIFGREGYFSIPNMLVR</sequence>
<gene>
    <name evidence="1" type="ORF">CUESP1_2844</name>
</gene>
<protein>
    <submittedName>
        <fullName evidence="1">Uncharacterized protein</fullName>
    </submittedName>
</protein>